<feature type="repeat" description="PPR" evidence="2">
    <location>
        <begin position="327"/>
        <end position="357"/>
    </location>
</feature>
<dbReference type="InterPro" id="IPR046848">
    <property type="entry name" value="E_motif"/>
</dbReference>
<evidence type="ECO:0000313" key="3">
    <source>
        <dbReference type="EMBL" id="KAG0486233.1"/>
    </source>
</evidence>
<evidence type="ECO:0000313" key="4">
    <source>
        <dbReference type="Proteomes" id="UP000639772"/>
    </source>
</evidence>
<dbReference type="EMBL" id="JADCNM010000004">
    <property type="protein sequence ID" value="KAG0486233.1"/>
    <property type="molecule type" value="Genomic_DNA"/>
</dbReference>
<dbReference type="PANTHER" id="PTHR47926:SF453">
    <property type="entry name" value="PENTATRICOPEPTIDE REPEAT (PPR) SUPERFAMILY PROTEIN"/>
    <property type="match status" value="1"/>
</dbReference>
<dbReference type="Pfam" id="PF01535">
    <property type="entry name" value="PPR"/>
    <property type="match status" value="2"/>
</dbReference>
<accession>A0A835V699</accession>
<name>A0A835V699_VANPL</name>
<protein>
    <recommendedName>
        <fullName evidence="5">Pentatricopeptide repeat-containing protein</fullName>
    </recommendedName>
</protein>
<proteinExistence type="predicted"/>
<evidence type="ECO:0000256" key="2">
    <source>
        <dbReference type="PROSITE-ProRule" id="PRU00708"/>
    </source>
</evidence>
<dbReference type="InterPro" id="IPR046960">
    <property type="entry name" value="PPR_At4g14850-like_plant"/>
</dbReference>
<dbReference type="InterPro" id="IPR011990">
    <property type="entry name" value="TPR-like_helical_dom_sf"/>
</dbReference>
<dbReference type="InterPro" id="IPR002885">
    <property type="entry name" value="PPR_rpt"/>
</dbReference>
<dbReference type="GO" id="GO:0009451">
    <property type="term" value="P:RNA modification"/>
    <property type="evidence" value="ECO:0007669"/>
    <property type="project" value="InterPro"/>
</dbReference>
<dbReference type="PANTHER" id="PTHR47926">
    <property type="entry name" value="PENTATRICOPEPTIDE REPEAT-CONTAINING PROTEIN"/>
    <property type="match status" value="1"/>
</dbReference>
<keyword evidence="1" id="KW-0677">Repeat</keyword>
<dbReference type="NCBIfam" id="TIGR00756">
    <property type="entry name" value="PPR"/>
    <property type="match status" value="5"/>
</dbReference>
<dbReference type="SUPFAM" id="SSF48452">
    <property type="entry name" value="TPR-like"/>
    <property type="match status" value="1"/>
</dbReference>
<dbReference type="Gene3D" id="1.25.40.10">
    <property type="entry name" value="Tetratricopeptide repeat domain"/>
    <property type="match status" value="3"/>
</dbReference>
<dbReference type="Proteomes" id="UP000639772">
    <property type="component" value="Unassembled WGS sequence"/>
</dbReference>
<reference evidence="3 4" key="1">
    <citation type="journal article" date="2020" name="Nat. Food">
        <title>A phased Vanilla planifolia genome enables genetic improvement of flavour and production.</title>
        <authorList>
            <person name="Hasing T."/>
            <person name="Tang H."/>
            <person name="Brym M."/>
            <person name="Khazi F."/>
            <person name="Huang T."/>
            <person name="Chambers A.H."/>
        </authorList>
    </citation>
    <scope>NUCLEOTIDE SEQUENCE [LARGE SCALE GENOMIC DNA]</scope>
    <source>
        <tissue evidence="3">Leaf</tissue>
    </source>
</reference>
<dbReference type="OrthoDB" id="597215at2759"/>
<evidence type="ECO:0008006" key="5">
    <source>
        <dbReference type="Google" id="ProtNLM"/>
    </source>
</evidence>
<sequence>MELADLSYSRLIFDSLASPNVYLYTAMLTAYSGLPVSAPAFRLFALMLQRGHPKPNEFIYPHVLKACFDKSSLDFAKSVHAHVSKDGFDRFGVVQTSLLDAYARFSDLHTARIFFDELSDFDRNVVSWTALISGYARVGMVGNAVALFEEMPERDVPSWNAVISGCTQNGLFTEGTALFQRMQIENVRPNETTVTCILSACGHLGMLRLGKWIHGYVIKNQICRSPFVLNSLIDMYGKCGSLKEAGWIFTSLSERSLMAWNSMINCVALHGHSRNALTIFKEMELKGHKPDAITFVGLLNACSHAGLVDEGLACYNSMSLVYGIDPKIEHYGCVIDLLCRAGRFEEAMGIIRDMKVEPDEVVWGSLLNGCRIYGNYELAEYSVKKLLEMDPSNAGYGTMLANLYSKQGKWEEVGKVRKMFKDVGEKKLPGCSWIEIDNGVHQFYSCDKLHPEAGEIWGILEELAGLMES</sequence>
<feature type="repeat" description="PPR" evidence="2">
    <location>
        <begin position="256"/>
        <end position="290"/>
    </location>
</feature>
<comment type="caution">
    <text evidence="3">The sequence shown here is derived from an EMBL/GenBank/DDBJ whole genome shotgun (WGS) entry which is preliminary data.</text>
</comment>
<dbReference type="Pfam" id="PF20431">
    <property type="entry name" value="E_motif"/>
    <property type="match status" value="1"/>
</dbReference>
<dbReference type="FunFam" id="1.25.40.10:FF:000184">
    <property type="entry name" value="Pentatricopeptide repeat-containing protein, chloroplastic"/>
    <property type="match status" value="1"/>
</dbReference>
<dbReference type="PROSITE" id="PS51375">
    <property type="entry name" value="PPR"/>
    <property type="match status" value="3"/>
</dbReference>
<gene>
    <name evidence="3" type="ORF">HPP92_008328</name>
</gene>
<evidence type="ECO:0000256" key="1">
    <source>
        <dbReference type="ARBA" id="ARBA00022737"/>
    </source>
</evidence>
<feature type="repeat" description="PPR" evidence="2">
    <location>
        <begin position="124"/>
        <end position="158"/>
    </location>
</feature>
<dbReference type="GO" id="GO:0003723">
    <property type="term" value="F:RNA binding"/>
    <property type="evidence" value="ECO:0007669"/>
    <property type="project" value="InterPro"/>
</dbReference>
<dbReference type="Pfam" id="PF12854">
    <property type="entry name" value="PPR_1"/>
    <property type="match status" value="1"/>
</dbReference>
<dbReference type="Pfam" id="PF13041">
    <property type="entry name" value="PPR_2"/>
    <property type="match status" value="2"/>
</dbReference>
<dbReference type="AlphaFoldDB" id="A0A835V699"/>
<organism evidence="3 4">
    <name type="scientific">Vanilla planifolia</name>
    <name type="common">Vanilla</name>
    <dbReference type="NCBI Taxonomy" id="51239"/>
    <lineage>
        <taxon>Eukaryota</taxon>
        <taxon>Viridiplantae</taxon>
        <taxon>Streptophyta</taxon>
        <taxon>Embryophyta</taxon>
        <taxon>Tracheophyta</taxon>
        <taxon>Spermatophyta</taxon>
        <taxon>Magnoliopsida</taxon>
        <taxon>Liliopsida</taxon>
        <taxon>Asparagales</taxon>
        <taxon>Orchidaceae</taxon>
        <taxon>Vanilloideae</taxon>
        <taxon>Vanilleae</taxon>
        <taxon>Vanilla</taxon>
    </lineage>
</organism>